<organism evidence="1 2">
    <name type="scientific">Usitatibacter palustris</name>
    <dbReference type="NCBI Taxonomy" id="2732487"/>
    <lineage>
        <taxon>Bacteria</taxon>
        <taxon>Pseudomonadati</taxon>
        <taxon>Pseudomonadota</taxon>
        <taxon>Betaproteobacteria</taxon>
        <taxon>Nitrosomonadales</taxon>
        <taxon>Usitatibacteraceae</taxon>
        <taxon>Usitatibacter</taxon>
    </lineage>
</organism>
<accession>A0A6M4H539</accession>
<dbReference type="RefSeq" id="WP_171160856.1">
    <property type="nucleotide sequence ID" value="NZ_CP053073.1"/>
</dbReference>
<proteinExistence type="predicted"/>
<evidence type="ECO:0000313" key="2">
    <source>
        <dbReference type="Proteomes" id="UP000503096"/>
    </source>
</evidence>
<sequence>MELHLKAPLIALAPGEVIALDDVAGATIKPTRGTVWITEEGDTADFVLRPGERRVVQNEGRTVVQAIDCAWISIRESLPEAA</sequence>
<dbReference type="Proteomes" id="UP000503096">
    <property type="component" value="Chromosome"/>
</dbReference>
<dbReference type="Pfam" id="PF11142">
    <property type="entry name" value="DUF2917"/>
    <property type="match status" value="1"/>
</dbReference>
<evidence type="ECO:0000313" key="1">
    <source>
        <dbReference type="EMBL" id="QJR14068.1"/>
    </source>
</evidence>
<gene>
    <name evidence="1" type="ORF">DSM104440_00861</name>
</gene>
<dbReference type="KEGG" id="upl:DSM104440_00861"/>
<reference evidence="1 2" key="1">
    <citation type="submission" date="2020-04" db="EMBL/GenBank/DDBJ databases">
        <title>Usitatibacter rugosus gen. nov., sp. nov. and Usitatibacter palustris sp. nov., novel members of Usitatibacteraceae fam. nov. within the order Nitrosomonadales isolated from soil.</title>
        <authorList>
            <person name="Huber K.J."/>
            <person name="Neumann-Schaal M."/>
            <person name="Geppert A."/>
            <person name="Luckner M."/>
            <person name="Wanner G."/>
            <person name="Overmann J."/>
        </authorList>
    </citation>
    <scope>NUCLEOTIDE SEQUENCE [LARGE SCALE GENOMIC DNA]</scope>
    <source>
        <strain evidence="1 2">Swamp67</strain>
    </source>
</reference>
<dbReference type="AlphaFoldDB" id="A0A6M4H539"/>
<keyword evidence="2" id="KW-1185">Reference proteome</keyword>
<dbReference type="EMBL" id="CP053073">
    <property type="protein sequence ID" value="QJR14068.1"/>
    <property type="molecule type" value="Genomic_DNA"/>
</dbReference>
<name>A0A6M4H539_9PROT</name>
<dbReference type="InterPro" id="IPR021317">
    <property type="entry name" value="DUF2917"/>
</dbReference>
<evidence type="ECO:0008006" key="3">
    <source>
        <dbReference type="Google" id="ProtNLM"/>
    </source>
</evidence>
<protein>
    <recommendedName>
        <fullName evidence="3">DUF2917 domain-containing protein</fullName>
    </recommendedName>
</protein>
<dbReference type="InParanoid" id="A0A6M4H539"/>